<evidence type="ECO:0000256" key="3">
    <source>
        <dbReference type="SAM" id="SignalP"/>
    </source>
</evidence>
<name>A0A016S657_9BILA</name>
<dbReference type="CDD" id="cd21115">
    <property type="entry name" value="legumain_C"/>
    <property type="match status" value="1"/>
</dbReference>
<comment type="caution">
    <text evidence="4">The sequence shown here is derived from an EMBL/GenBank/DDBJ whole genome shotgun (WGS) entry which is preliminary data.</text>
</comment>
<evidence type="ECO:0000256" key="2">
    <source>
        <dbReference type="PIRSR" id="PIRSR019663-1"/>
    </source>
</evidence>
<reference evidence="5" key="1">
    <citation type="journal article" date="2015" name="Nat. Genet.">
        <title>The genome and transcriptome of the zoonotic hookworm Ancylostoma ceylanicum identify infection-specific gene families.</title>
        <authorList>
            <person name="Schwarz E.M."/>
            <person name="Hu Y."/>
            <person name="Antoshechkin I."/>
            <person name="Miller M.M."/>
            <person name="Sternberg P.W."/>
            <person name="Aroian R.V."/>
        </authorList>
    </citation>
    <scope>NUCLEOTIDE SEQUENCE</scope>
    <source>
        <strain evidence="5">HY135</strain>
    </source>
</reference>
<dbReference type="PIRSF" id="PIRSF019663">
    <property type="entry name" value="Legumain"/>
    <property type="match status" value="1"/>
</dbReference>
<dbReference type="GO" id="GO:0006624">
    <property type="term" value="P:vacuolar protein processing"/>
    <property type="evidence" value="ECO:0007669"/>
    <property type="project" value="TreeGrafter"/>
</dbReference>
<organism evidence="4 5">
    <name type="scientific">Ancylostoma ceylanicum</name>
    <dbReference type="NCBI Taxonomy" id="53326"/>
    <lineage>
        <taxon>Eukaryota</taxon>
        <taxon>Metazoa</taxon>
        <taxon>Ecdysozoa</taxon>
        <taxon>Nematoda</taxon>
        <taxon>Chromadorea</taxon>
        <taxon>Rhabditida</taxon>
        <taxon>Rhabditina</taxon>
        <taxon>Rhabditomorpha</taxon>
        <taxon>Strongyloidea</taxon>
        <taxon>Ancylostomatidae</taxon>
        <taxon>Ancylostomatinae</taxon>
        <taxon>Ancylostoma</taxon>
    </lineage>
</organism>
<dbReference type="GO" id="GO:0005773">
    <property type="term" value="C:vacuole"/>
    <property type="evidence" value="ECO:0007669"/>
    <property type="project" value="GOC"/>
</dbReference>
<feature type="active site" description="Nucleophile" evidence="2">
    <location>
        <position position="196"/>
    </location>
</feature>
<dbReference type="PANTHER" id="PTHR12000:SF42">
    <property type="entry name" value="LEGUMAIN"/>
    <property type="match status" value="1"/>
</dbReference>
<dbReference type="PANTHER" id="PTHR12000">
    <property type="entry name" value="HEMOGLOBINASE FAMILY MEMBER"/>
    <property type="match status" value="1"/>
</dbReference>
<keyword evidence="5" id="KW-1185">Reference proteome</keyword>
<keyword evidence="3" id="KW-0732">Signal</keyword>
<feature type="chain" id="PRO_5001486137" description="Peptidase C13 family protein" evidence="3">
    <location>
        <begin position="21"/>
        <end position="449"/>
    </location>
</feature>
<feature type="signal peptide" evidence="3">
    <location>
        <begin position="1"/>
        <end position="20"/>
    </location>
</feature>
<sequence length="449" mass="49958">MSSMLLYSALLAIATFTCYALPQPGLLNDPPTSIHALLVAGSNGFNNYRHQADLAHAYHLLIEKGVPADNIVTMMYDDVAYDPRNPNPGELRNIWNGPDYRKGMKVDYRTTSVNKYVFQAVLSGDSTVASAFAGSGRVLKSTSSDNVFIFYTDHGAYNILGMPSGPVITRSDLVGYIEHARALGKFHKLSIYIEACESGSMLSGLENDNFVNGLTASSSTEDSYACNCAKSICYADLFSYKWMTSSEQHNLMQFSINQQYSDVKKEVRSSTVQMFGSPAVTEERVGYFQGTKPSKDVVSMAKLSNSSEHSAVVSIRDVPIHSLLMRAKDVRGGEHATRAAKELQQALQKREGFHIIFDNLLKRLHLSTEELQEEHEVEKSLQDQCYETLVLEFDEHCFPLRNNAFAFGSLRRFRPFCAKASRNAIQRAIDAMRLYCIGNPVIAEVQGVE</sequence>
<dbReference type="Gene3D" id="3.40.50.1460">
    <property type="match status" value="1"/>
</dbReference>
<dbReference type="PRINTS" id="PR00776">
    <property type="entry name" value="HEMOGLOBNASE"/>
</dbReference>
<dbReference type="Proteomes" id="UP000024635">
    <property type="component" value="Unassembled WGS sequence"/>
</dbReference>
<protein>
    <recommendedName>
        <fullName evidence="6">Peptidase C13 family protein</fullName>
    </recommendedName>
</protein>
<evidence type="ECO:0000313" key="5">
    <source>
        <dbReference type="Proteomes" id="UP000024635"/>
    </source>
</evidence>
<dbReference type="GO" id="GO:0004197">
    <property type="term" value="F:cysteine-type endopeptidase activity"/>
    <property type="evidence" value="ECO:0007669"/>
    <property type="project" value="TreeGrafter"/>
</dbReference>
<dbReference type="Gene3D" id="1.10.132.130">
    <property type="match status" value="1"/>
</dbReference>
<dbReference type="InterPro" id="IPR001096">
    <property type="entry name" value="Peptidase_C13"/>
</dbReference>
<comment type="similarity">
    <text evidence="1">Belongs to the peptidase C13 family.</text>
</comment>
<dbReference type="InterPro" id="IPR046427">
    <property type="entry name" value="Legumain_prodom_sf"/>
</dbReference>
<evidence type="ECO:0008006" key="6">
    <source>
        <dbReference type="Google" id="ProtNLM"/>
    </source>
</evidence>
<dbReference type="InterPro" id="IPR048501">
    <property type="entry name" value="Legum_prodom"/>
</dbReference>
<feature type="active site" evidence="2">
    <location>
        <position position="154"/>
    </location>
</feature>
<dbReference type="EMBL" id="JARK01001622">
    <property type="protein sequence ID" value="EYB86098.1"/>
    <property type="molecule type" value="Genomic_DNA"/>
</dbReference>
<evidence type="ECO:0000256" key="1">
    <source>
        <dbReference type="ARBA" id="ARBA00009941"/>
    </source>
</evidence>
<dbReference type="AlphaFoldDB" id="A0A016S657"/>
<dbReference type="GO" id="GO:0051603">
    <property type="term" value="P:proteolysis involved in protein catabolic process"/>
    <property type="evidence" value="ECO:0007669"/>
    <property type="project" value="TreeGrafter"/>
</dbReference>
<evidence type="ECO:0000313" key="4">
    <source>
        <dbReference type="EMBL" id="EYB86098.1"/>
    </source>
</evidence>
<proteinExistence type="inferred from homology"/>
<gene>
    <name evidence="4" type="primary">Acey_s0286.g1418</name>
    <name evidence="4" type="ORF">Y032_0286g1418</name>
</gene>
<dbReference type="STRING" id="53326.A0A016S657"/>
<dbReference type="Pfam" id="PF01650">
    <property type="entry name" value="Peptidase_C13"/>
    <property type="match status" value="1"/>
</dbReference>
<dbReference type="OrthoDB" id="5798836at2759"/>
<accession>A0A016S657</accession>